<dbReference type="SMART" id="SM00382">
    <property type="entry name" value="AAA"/>
    <property type="match status" value="1"/>
</dbReference>
<dbReference type="EMBL" id="CAEZSV010000017">
    <property type="protein sequence ID" value="CAB4546926.1"/>
    <property type="molecule type" value="Genomic_DNA"/>
</dbReference>
<dbReference type="InterPro" id="IPR003439">
    <property type="entry name" value="ABC_transporter-like_ATP-bd"/>
</dbReference>
<dbReference type="PANTHER" id="PTHR46743">
    <property type="entry name" value="TEICHOIC ACIDS EXPORT ATP-BINDING PROTEIN TAGH"/>
    <property type="match status" value="1"/>
</dbReference>
<feature type="domain" description="ABC transporter" evidence="5">
    <location>
        <begin position="35"/>
        <end position="257"/>
    </location>
</feature>
<proteinExistence type="inferred from homology"/>
<dbReference type="GO" id="GO:0005524">
    <property type="term" value="F:ATP binding"/>
    <property type="evidence" value="ECO:0007669"/>
    <property type="project" value="UniProtKB-KW"/>
</dbReference>
<dbReference type="AlphaFoldDB" id="A0A6J6C6S6"/>
<dbReference type="Pfam" id="PF00005">
    <property type="entry name" value="ABC_tran"/>
    <property type="match status" value="1"/>
</dbReference>
<gene>
    <name evidence="6" type="ORF">UFOPK1506_00178</name>
</gene>
<evidence type="ECO:0000256" key="2">
    <source>
        <dbReference type="ARBA" id="ARBA00022448"/>
    </source>
</evidence>
<evidence type="ECO:0000259" key="5">
    <source>
        <dbReference type="PROSITE" id="PS50893"/>
    </source>
</evidence>
<dbReference type="CDD" id="cd03220">
    <property type="entry name" value="ABC_KpsT_Wzt"/>
    <property type="match status" value="1"/>
</dbReference>
<protein>
    <submittedName>
        <fullName evidence="6">Unannotated protein</fullName>
    </submittedName>
</protein>
<comment type="similarity">
    <text evidence="1">Belongs to the ABC transporter superfamily.</text>
</comment>
<dbReference type="InterPro" id="IPR003593">
    <property type="entry name" value="AAA+_ATPase"/>
</dbReference>
<keyword evidence="3" id="KW-0547">Nucleotide-binding</keyword>
<dbReference type="PROSITE" id="PS50893">
    <property type="entry name" value="ABC_TRANSPORTER_2"/>
    <property type="match status" value="1"/>
</dbReference>
<keyword evidence="2" id="KW-0813">Transport</keyword>
<dbReference type="PANTHER" id="PTHR46743:SF2">
    <property type="entry name" value="TEICHOIC ACIDS EXPORT ATP-BINDING PROTEIN TAGH"/>
    <property type="match status" value="1"/>
</dbReference>
<dbReference type="InterPro" id="IPR027417">
    <property type="entry name" value="P-loop_NTPase"/>
</dbReference>
<accession>A0A6J6C6S6</accession>
<dbReference type="GO" id="GO:0016020">
    <property type="term" value="C:membrane"/>
    <property type="evidence" value="ECO:0007669"/>
    <property type="project" value="InterPro"/>
</dbReference>
<evidence type="ECO:0000313" key="6">
    <source>
        <dbReference type="EMBL" id="CAB4546926.1"/>
    </source>
</evidence>
<organism evidence="6">
    <name type="scientific">freshwater metagenome</name>
    <dbReference type="NCBI Taxonomy" id="449393"/>
    <lineage>
        <taxon>unclassified sequences</taxon>
        <taxon>metagenomes</taxon>
        <taxon>ecological metagenomes</taxon>
    </lineage>
</organism>
<dbReference type="InterPro" id="IPR015860">
    <property type="entry name" value="ABC_transpr_TagH-like"/>
</dbReference>
<keyword evidence="4" id="KW-0067">ATP-binding</keyword>
<name>A0A6J6C6S6_9ZZZZ</name>
<reference evidence="6" key="1">
    <citation type="submission" date="2020-05" db="EMBL/GenBank/DDBJ databases">
        <authorList>
            <person name="Chiriac C."/>
            <person name="Salcher M."/>
            <person name="Ghai R."/>
            <person name="Kavagutti S V."/>
        </authorList>
    </citation>
    <scope>NUCLEOTIDE SEQUENCE</scope>
</reference>
<dbReference type="InterPro" id="IPR050683">
    <property type="entry name" value="Bact_Polysacc_Export_ATP-bd"/>
</dbReference>
<sequence length="264" mass="28303">MNLLSVSDDHNAGDRAVTINDLNLTYITTVEKKPTFRQALTRTGRKTREVRALQGVNLEIPYGSVLGVIGSNGAGKSSLMRVISGIIPPTSGRVEIAGKVSTLLALGVGFNPRLTGRENVILGGLAAGLNRAEIEQQFEEIAAFAEIGDAIDSPMKTYSSGMYSRLAFAVSVVVEPDILIIDEALSTGDAKFKKKCLERIKSLRSHNRAIIIVSHALATINDICNDVLWLNQGKIMMRGEPSAVIAAYKESLHVAASPSADEDV</sequence>
<dbReference type="GO" id="GO:0016887">
    <property type="term" value="F:ATP hydrolysis activity"/>
    <property type="evidence" value="ECO:0007669"/>
    <property type="project" value="InterPro"/>
</dbReference>
<dbReference type="GO" id="GO:0140359">
    <property type="term" value="F:ABC-type transporter activity"/>
    <property type="evidence" value="ECO:0007669"/>
    <property type="project" value="InterPro"/>
</dbReference>
<evidence type="ECO:0000256" key="4">
    <source>
        <dbReference type="ARBA" id="ARBA00022840"/>
    </source>
</evidence>
<evidence type="ECO:0000256" key="3">
    <source>
        <dbReference type="ARBA" id="ARBA00022741"/>
    </source>
</evidence>
<dbReference type="Gene3D" id="3.40.50.300">
    <property type="entry name" value="P-loop containing nucleotide triphosphate hydrolases"/>
    <property type="match status" value="1"/>
</dbReference>
<dbReference type="SUPFAM" id="SSF52540">
    <property type="entry name" value="P-loop containing nucleoside triphosphate hydrolases"/>
    <property type="match status" value="1"/>
</dbReference>
<evidence type="ECO:0000256" key="1">
    <source>
        <dbReference type="ARBA" id="ARBA00005417"/>
    </source>
</evidence>